<accession>Q3ABH3</accession>
<dbReference type="KEGG" id="chy:CHY_1691"/>
<sequence length="85" mass="9846">MWIGHNGEMFNMDNVAKISSDIDEYHENFIASVYFITTAGEEIVFARRAFQNEYHAKRYIANVLEIVKSFLKASDLEIEIIKEAV</sequence>
<gene>
    <name evidence="1" type="ordered locus">CHY_1691</name>
</gene>
<protein>
    <submittedName>
        <fullName evidence="1">Uncharacterized protein</fullName>
    </submittedName>
</protein>
<reference evidence="1 2" key="1">
    <citation type="journal article" date="2005" name="PLoS Genet.">
        <title>Life in hot carbon monoxide: the complete genome sequence of Carboxydothermus hydrogenoformans Z-2901.</title>
        <authorList>
            <person name="Wu M."/>
            <person name="Ren Q."/>
            <person name="Durkin A.S."/>
            <person name="Daugherty S.C."/>
            <person name="Brinkac L.M."/>
            <person name="Dodson R.J."/>
            <person name="Madupu R."/>
            <person name="Sullivan S.A."/>
            <person name="Kolonay J.F."/>
            <person name="Haft D.H."/>
            <person name="Nelson W.C."/>
            <person name="Tallon L.J."/>
            <person name="Jones K.M."/>
            <person name="Ulrich L.E."/>
            <person name="Gonzalez J.M."/>
            <person name="Zhulin I.B."/>
            <person name="Robb F.T."/>
            <person name="Eisen J.A."/>
        </authorList>
    </citation>
    <scope>NUCLEOTIDE SEQUENCE [LARGE SCALE GENOMIC DNA]</scope>
    <source>
        <strain evidence="2">ATCC BAA-161 / DSM 6008 / Z-2901</strain>
    </source>
</reference>
<dbReference type="EMBL" id="CP000141">
    <property type="protein sequence ID" value="ABB15202.1"/>
    <property type="molecule type" value="Genomic_DNA"/>
</dbReference>
<evidence type="ECO:0000313" key="2">
    <source>
        <dbReference type="Proteomes" id="UP000002706"/>
    </source>
</evidence>
<keyword evidence="2" id="KW-1185">Reference proteome</keyword>
<dbReference type="HOGENOM" id="CLU_2506626_0_0_9"/>
<dbReference type="InParanoid" id="Q3ABH3"/>
<dbReference type="STRING" id="246194.CHY_1691"/>
<dbReference type="AlphaFoldDB" id="Q3ABH3"/>
<proteinExistence type="predicted"/>
<dbReference type="Proteomes" id="UP000002706">
    <property type="component" value="Chromosome"/>
</dbReference>
<evidence type="ECO:0000313" key="1">
    <source>
        <dbReference type="EMBL" id="ABB15202.1"/>
    </source>
</evidence>
<organism evidence="1 2">
    <name type="scientific">Carboxydothermus hydrogenoformans (strain ATCC BAA-161 / DSM 6008 / Z-2901)</name>
    <dbReference type="NCBI Taxonomy" id="246194"/>
    <lineage>
        <taxon>Bacteria</taxon>
        <taxon>Bacillati</taxon>
        <taxon>Bacillota</taxon>
        <taxon>Clostridia</taxon>
        <taxon>Thermoanaerobacterales</taxon>
        <taxon>Thermoanaerobacteraceae</taxon>
        <taxon>Carboxydothermus</taxon>
    </lineage>
</organism>
<dbReference type="OrthoDB" id="1726743at2"/>
<name>Q3ABH3_CARHZ</name>